<dbReference type="InterPro" id="IPR015424">
    <property type="entry name" value="PyrdxlP-dep_Trfase"/>
</dbReference>
<gene>
    <name evidence="7" type="ORF">GCM10023186_23160</name>
</gene>
<feature type="region of interest" description="Disordered" evidence="6">
    <location>
        <begin position="441"/>
        <end position="462"/>
    </location>
</feature>
<organism evidence="7 8">
    <name type="scientific">Hymenobacter koreensis</name>
    <dbReference type="NCBI Taxonomy" id="1084523"/>
    <lineage>
        <taxon>Bacteria</taxon>
        <taxon>Pseudomonadati</taxon>
        <taxon>Bacteroidota</taxon>
        <taxon>Cytophagia</taxon>
        <taxon>Cytophagales</taxon>
        <taxon>Hymenobacteraceae</taxon>
        <taxon>Hymenobacter</taxon>
    </lineage>
</organism>
<dbReference type="InterPro" id="IPR015422">
    <property type="entry name" value="PyrdxlP-dep_Trfase_small"/>
</dbReference>
<dbReference type="InterPro" id="IPR006235">
    <property type="entry name" value="OAc-hSer/O-AcSer_sulfhydrylase"/>
</dbReference>
<dbReference type="Proteomes" id="UP001500454">
    <property type="component" value="Unassembled WGS sequence"/>
</dbReference>
<evidence type="ECO:0000256" key="1">
    <source>
        <dbReference type="ARBA" id="ARBA00001933"/>
    </source>
</evidence>
<protein>
    <submittedName>
        <fullName evidence="7">O-acetylhomoserine aminocarboxypropyltransferase/cysteine synthase</fullName>
    </submittedName>
</protein>
<keyword evidence="8" id="KW-1185">Reference proteome</keyword>
<sequence length="462" mass="50345">MSAQNFQFETLQLHAGQQPDPTTGARAVPLYQTTSYVFKNAEHGANLFALKEFGNIYTRLMNPTTDVFEQRIAALEGGVAALATASGQAAQFIALNNILQAGDNFVSTSFLYGGTYNQFKVAFKRLGVEVRFADGDNPESFERLIDENTKALYLETIGNPGFNIPDFEAIAAIAEKHDLPLIVDNTFGAGGYLFRPLEHGAHIVVASATKWIGGHGTSIGGVIVDGGKYDFGNGKFPQFTEPSEGYHGLVFNDVFGKGGPFGNIAFIIRARVEGLRDFGPSQSPFNSFLLLQGIETLSLRVDRTVENALKIAEWLEQHPQVEAVNYPGLKSSRYHQLATKYLKRGFGGVLTFAIKGSKDTATQFIDNLQLVSHLANVGDAKTLIIQPSATTHQQLSDEEQRAAGVTPTLLRLSLGLEHIDDIKADLQRAFDAVSNAETRSFDSDESEILTKQEAEHPATLEV</sequence>
<dbReference type="RefSeq" id="WP_345224341.1">
    <property type="nucleotide sequence ID" value="NZ_BAABHA010000006.1"/>
</dbReference>
<dbReference type="NCBIfam" id="TIGR01326">
    <property type="entry name" value="OAH_OAS_sulfhy"/>
    <property type="match status" value="1"/>
</dbReference>
<proteinExistence type="inferred from homology"/>
<evidence type="ECO:0000256" key="2">
    <source>
        <dbReference type="ARBA" id="ARBA00009077"/>
    </source>
</evidence>
<dbReference type="Pfam" id="PF01053">
    <property type="entry name" value="Cys_Met_Meta_PP"/>
    <property type="match status" value="1"/>
</dbReference>
<evidence type="ECO:0000256" key="5">
    <source>
        <dbReference type="RuleBase" id="RU362118"/>
    </source>
</evidence>
<comment type="caution">
    <text evidence="7">The sequence shown here is derived from an EMBL/GenBank/DDBJ whole genome shotgun (WGS) entry which is preliminary data.</text>
</comment>
<evidence type="ECO:0000256" key="4">
    <source>
        <dbReference type="ARBA" id="ARBA00022898"/>
    </source>
</evidence>
<evidence type="ECO:0000313" key="7">
    <source>
        <dbReference type="EMBL" id="GAA4382633.1"/>
    </source>
</evidence>
<dbReference type="PANTHER" id="PTHR43797">
    <property type="entry name" value="HOMOCYSTEINE/CYSTEINE SYNTHASE"/>
    <property type="match status" value="1"/>
</dbReference>
<keyword evidence="3" id="KW-0808">Transferase</keyword>
<dbReference type="PIRSF" id="PIRSF001434">
    <property type="entry name" value="CGS"/>
    <property type="match status" value="1"/>
</dbReference>
<dbReference type="SUPFAM" id="SSF53383">
    <property type="entry name" value="PLP-dependent transferases"/>
    <property type="match status" value="1"/>
</dbReference>
<evidence type="ECO:0000256" key="6">
    <source>
        <dbReference type="SAM" id="MobiDB-lite"/>
    </source>
</evidence>
<dbReference type="InterPro" id="IPR000277">
    <property type="entry name" value="Cys/Met-Metab_PyrdxlP-dep_enz"/>
</dbReference>
<dbReference type="Gene3D" id="3.90.1150.10">
    <property type="entry name" value="Aspartate Aminotransferase, domain 1"/>
    <property type="match status" value="1"/>
</dbReference>
<reference evidence="8" key="1">
    <citation type="journal article" date="2019" name="Int. J. Syst. Evol. Microbiol.">
        <title>The Global Catalogue of Microorganisms (GCM) 10K type strain sequencing project: providing services to taxonomists for standard genome sequencing and annotation.</title>
        <authorList>
            <consortium name="The Broad Institute Genomics Platform"/>
            <consortium name="The Broad Institute Genome Sequencing Center for Infectious Disease"/>
            <person name="Wu L."/>
            <person name="Ma J."/>
        </authorList>
    </citation>
    <scope>NUCLEOTIDE SEQUENCE [LARGE SCALE GENOMIC DNA]</scope>
    <source>
        <strain evidence="8">JCM 17924</strain>
    </source>
</reference>
<dbReference type="Gene3D" id="3.40.640.10">
    <property type="entry name" value="Type I PLP-dependent aspartate aminotransferase-like (Major domain)"/>
    <property type="match status" value="1"/>
</dbReference>
<comment type="cofactor">
    <cofactor evidence="1 5">
        <name>pyridoxal 5'-phosphate</name>
        <dbReference type="ChEBI" id="CHEBI:597326"/>
    </cofactor>
</comment>
<evidence type="ECO:0000256" key="3">
    <source>
        <dbReference type="ARBA" id="ARBA00022679"/>
    </source>
</evidence>
<dbReference type="CDD" id="cd00614">
    <property type="entry name" value="CGS_like"/>
    <property type="match status" value="1"/>
</dbReference>
<name>A0ABP8J118_9BACT</name>
<feature type="compositionally biased region" description="Basic and acidic residues" evidence="6">
    <location>
        <begin position="448"/>
        <end position="462"/>
    </location>
</feature>
<keyword evidence="4 5" id="KW-0663">Pyridoxal phosphate</keyword>
<dbReference type="InterPro" id="IPR015421">
    <property type="entry name" value="PyrdxlP-dep_Trfase_major"/>
</dbReference>
<evidence type="ECO:0000313" key="8">
    <source>
        <dbReference type="Proteomes" id="UP001500454"/>
    </source>
</evidence>
<dbReference type="PANTHER" id="PTHR43797:SF2">
    <property type="entry name" value="HOMOCYSTEINE_CYSTEINE SYNTHASE"/>
    <property type="match status" value="1"/>
</dbReference>
<dbReference type="EMBL" id="BAABHA010000006">
    <property type="protein sequence ID" value="GAA4382633.1"/>
    <property type="molecule type" value="Genomic_DNA"/>
</dbReference>
<comment type="similarity">
    <text evidence="2 5">Belongs to the trans-sulfuration enzymes family.</text>
</comment>
<accession>A0ABP8J118</accession>